<dbReference type="Proteomes" id="UP000199286">
    <property type="component" value="Unassembled WGS sequence"/>
</dbReference>
<feature type="compositionally biased region" description="Polar residues" evidence="1">
    <location>
        <begin position="121"/>
        <end position="139"/>
    </location>
</feature>
<evidence type="ECO:0000313" key="2">
    <source>
        <dbReference type="EMBL" id="SDY53886.1"/>
    </source>
</evidence>
<dbReference type="EMBL" id="FNPF01000010">
    <property type="protein sequence ID" value="SDY53886.1"/>
    <property type="molecule type" value="Genomic_DNA"/>
</dbReference>
<protein>
    <recommendedName>
        <fullName evidence="4">Helix-turn-helix domain-containing protein</fullName>
    </recommendedName>
</protein>
<evidence type="ECO:0000256" key="1">
    <source>
        <dbReference type="SAM" id="MobiDB-lite"/>
    </source>
</evidence>
<sequence length="156" mass="17298">MSRRDPRRGKGSKHVQLAEWFQALPAWATLKPGPRALYIELKRRYNGGNNGNIRMAIREAADLLNMHRNTVGGYFDELQERRLIRETRRGHLGAEGHGIASTWALSELPTAEGKPPDLSFRSWQPNQNPVTKSGRSCHSSCAPAADLSAVSEGPSQ</sequence>
<dbReference type="STRING" id="321339.SAMN05444340_11021"/>
<evidence type="ECO:0008006" key="4">
    <source>
        <dbReference type="Google" id="ProtNLM"/>
    </source>
</evidence>
<name>A0A1H3KPA9_9RHOB</name>
<reference evidence="2 3" key="1">
    <citation type="submission" date="2016-10" db="EMBL/GenBank/DDBJ databases">
        <authorList>
            <person name="de Groot N.N."/>
        </authorList>
    </citation>
    <scope>NUCLEOTIDE SEQUENCE [LARGE SCALE GENOMIC DNA]</scope>
    <source>
        <strain evidence="2 3">DSM 26880</strain>
    </source>
</reference>
<keyword evidence="3" id="KW-1185">Reference proteome</keyword>
<gene>
    <name evidence="2" type="ORF">SAMN05444340_11021</name>
</gene>
<feature type="region of interest" description="Disordered" evidence="1">
    <location>
        <begin position="110"/>
        <end position="156"/>
    </location>
</feature>
<evidence type="ECO:0000313" key="3">
    <source>
        <dbReference type="Proteomes" id="UP000199286"/>
    </source>
</evidence>
<organism evidence="2 3">
    <name type="scientific">Citreimonas salinaria</name>
    <dbReference type="NCBI Taxonomy" id="321339"/>
    <lineage>
        <taxon>Bacteria</taxon>
        <taxon>Pseudomonadati</taxon>
        <taxon>Pseudomonadota</taxon>
        <taxon>Alphaproteobacteria</taxon>
        <taxon>Rhodobacterales</taxon>
        <taxon>Roseobacteraceae</taxon>
        <taxon>Citreimonas</taxon>
    </lineage>
</organism>
<proteinExistence type="predicted"/>
<accession>A0A1H3KPA9</accession>
<dbReference type="RefSeq" id="WP_177177897.1">
    <property type="nucleotide sequence ID" value="NZ_FNPF01000010.1"/>
</dbReference>
<dbReference type="AlphaFoldDB" id="A0A1H3KPA9"/>